<evidence type="ECO:0000313" key="7">
    <source>
        <dbReference type="EMBL" id="GJE94437.1"/>
    </source>
</evidence>
<name>A0A9P3LHS1_9APHY</name>
<dbReference type="Proteomes" id="UP000703269">
    <property type="component" value="Unassembled WGS sequence"/>
</dbReference>
<sequence>MFYSEAILSRRGPLAKVWLAAHMERKLSKTQTLQTDIEQSVGAIVGQEVEVMALRLSGQLLLGVVRIYSRKAKYLLDDCNEALLKIKMAFRPGVVDMTEDQLAVNRNAITLQTNVLDLDALLPDVNWEIDFQQRPIQPAGQHIARSADITLAAADDFQFDFDGPGFDDLDPHAIGSQDFEDLELGLDFGDGVVSVRGRSIARASSEADESMDIEYGRDAAAPRHPRESLDSHLMGRRGAEDMDVDAPSYRSREPSLNPFDDDLGLGGEDINLEDLAIGFDVPPPALEQVPALSPSRASSPLTEPPRTPPADVELTPRVEPEAAKPQRKPRAQRQIFDEQIELEGGPGSQAARRRGAELGFQRADVSGITTEHGFLPASPLVMRLLEIRDDPVSHFLPTRNTAAGTFFCAAPPGMAPELQELFMRPLQALSGPKRRGSPETQRGDKPPSKRPRLEGEPGDEEDVEQGRRDASVAPSAMLGSDVLGGRAPSERGDLEFADQSGLAGEDFEMQLPEFVAAADETLGRAQSVLSELSRLTSPAPTNAPLDEGERTFADAACPIATFDDRSAQSQEQAERADDGRGYSKNTVKALRLVRQELQPEPRAREEKVVSFNAMAQGATRRAASAFFFELLVLGTRDCVKLGQEEPYANIEVRAKDKLWERQRHNSLAPSVSSALRPAGSQSQSVLEREPSLAPSVGSDL</sequence>
<dbReference type="GO" id="GO:0003682">
    <property type="term" value="F:chromatin binding"/>
    <property type="evidence" value="ECO:0007669"/>
    <property type="project" value="TreeGrafter"/>
</dbReference>
<dbReference type="Pfam" id="PF04824">
    <property type="entry name" value="Rad21_Rec8"/>
    <property type="match status" value="1"/>
</dbReference>
<dbReference type="SUPFAM" id="SSF46785">
    <property type="entry name" value="Winged helix' DNA-binding domain"/>
    <property type="match status" value="1"/>
</dbReference>
<dbReference type="PANTHER" id="PTHR12585:SF69">
    <property type="entry name" value="FI11703P"/>
    <property type="match status" value="1"/>
</dbReference>
<feature type="compositionally biased region" description="Basic and acidic residues" evidence="4">
    <location>
        <begin position="214"/>
        <end position="230"/>
    </location>
</feature>
<organism evidence="7 8">
    <name type="scientific">Phanerochaete sordida</name>
    <dbReference type="NCBI Taxonomy" id="48140"/>
    <lineage>
        <taxon>Eukaryota</taxon>
        <taxon>Fungi</taxon>
        <taxon>Dikarya</taxon>
        <taxon>Basidiomycota</taxon>
        <taxon>Agaricomycotina</taxon>
        <taxon>Agaricomycetes</taxon>
        <taxon>Polyporales</taxon>
        <taxon>Phanerochaetaceae</taxon>
        <taxon>Phanerochaete</taxon>
    </lineage>
</organism>
<feature type="region of interest" description="Disordered" evidence="4">
    <location>
        <begin position="204"/>
        <end position="237"/>
    </location>
</feature>
<dbReference type="InterPro" id="IPR006909">
    <property type="entry name" value="Rad21/Rec8_C_eu"/>
</dbReference>
<dbReference type="GO" id="GO:0030892">
    <property type="term" value="C:mitotic cohesin complex"/>
    <property type="evidence" value="ECO:0007669"/>
    <property type="project" value="TreeGrafter"/>
</dbReference>
<gene>
    <name evidence="7" type="ORF">PsYK624_106070</name>
</gene>
<dbReference type="AlphaFoldDB" id="A0A9P3LHS1"/>
<feature type="compositionally biased region" description="Low complexity" evidence="4">
    <location>
        <begin position="290"/>
        <end position="301"/>
    </location>
</feature>
<feature type="compositionally biased region" description="Basic and acidic residues" evidence="4">
    <location>
        <begin position="441"/>
        <end position="455"/>
    </location>
</feature>
<dbReference type="InterPro" id="IPR039781">
    <property type="entry name" value="Rad21/Rec8-like"/>
</dbReference>
<dbReference type="Pfam" id="PF04825">
    <property type="entry name" value="Rad21_Rec8_N"/>
    <property type="match status" value="1"/>
</dbReference>
<dbReference type="InterPro" id="IPR036390">
    <property type="entry name" value="WH_DNA-bd_sf"/>
</dbReference>
<evidence type="ECO:0000313" key="8">
    <source>
        <dbReference type="Proteomes" id="UP000703269"/>
    </source>
</evidence>
<comment type="similarity">
    <text evidence="2">Belongs to the rad21 family.</text>
</comment>
<comment type="subcellular location">
    <subcellularLocation>
        <location evidence="1">Nucleus</location>
    </subcellularLocation>
</comment>
<feature type="region of interest" description="Disordered" evidence="4">
    <location>
        <begin position="286"/>
        <end position="332"/>
    </location>
</feature>
<dbReference type="GO" id="GO:0007064">
    <property type="term" value="P:mitotic sister chromatid cohesion"/>
    <property type="evidence" value="ECO:0007669"/>
    <property type="project" value="TreeGrafter"/>
</dbReference>
<feature type="compositionally biased region" description="Basic and acidic residues" evidence="4">
    <location>
        <begin position="314"/>
        <end position="324"/>
    </location>
</feature>
<reference evidence="7 8" key="1">
    <citation type="submission" date="2021-08" db="EMBL/GenBank/DDBJ databases">
        <title>Draft Genome Sequence of Phanerochaete sordida strain YK-624.</title>
        <authorList>
            <person name="Mori T."/>
            <person name="Dohra H."/>
            <person name="Suzuki T."/>
            <person name="Kawagishi H."/>
            <person name="Hirai H."/>
        </authorList>
    </citation>
    <scope>NUCLEOTIDE SEQUENCE [LARGE SCALE GENOMIC DNA]</scope>
    <source>
        <strain evidence="7 8">YK-624</strain>
    </source>
</reference>
<dbReference type="InterPro" id="IPR023093">
    <property type="entry name" value="ScpA-like_C"/>
</dbReference>
<evidence type="ECO:0000256" key="4">
    <source>
        <dbReference type="SAM" id="MobiDB-lite"/>
    </source>
</evidence>
<dbReference type="PANTHER" id="PTHR12585">
    <property type="entry name" value="SCC1 / RAD21 FAMILY MEMBER"/>
    <property type="match status" value="1"/>
</dbReference>
<evidence type="ECO:0000256" key="3">
    <source>
        <dbReference type="ARBA" id="ARBA00023242"/>
    </source>
</evidence>
<evidence type="ECO:0000256" key="1">
    <source>
        <dbReference type="ARBA" id="ARBA00004123"/>
    </source>
</evidence>
<accession>A0A9P3LHS1</accession>
<evidence type="ECO:0000259" key="6">
    <source>
        <dbReference type="Pfam" id="PF04825"/>
    </source>
</evidence>
<feature type="compositionally biased region" description="Polar residues" evidence="4">
    <location>
        <begin position="666"/>
        <end position="685"/>
    </location>
</feature>
<feature type="domain" description="Rad21/Rec8-like protein N-terminal" evidence="6">
    <location>
        <begin position="1"/>
        <end position="101"/>
    </location>
</feature>
<proteinExistence type="inferred from homology"/>
<dbReference type="Gene3D" id="1.10.10.580">
    <property type="entry name" value="Structural maintenance of chromosome 1. Chain E"/>
    <property type="match status" value="1"/>
</dbReference>
<comment type="caution">
    <text evidence="7">The sequence shown here is derived from an EMBL/GenBank/DDBJ whole genome shotgun (WGS) entry which is preliminary data.</text>
</comment>
<keyword evidence="8" id="KW-1185">Reference proteome</keyword>
<dbReference type="GO" id="GO:0005634">
    <property type="term" value="C:nucleus"/>
    <property type="evidence" value="ECO:0007669"/>
    <property type="project" value="UniProtKB-SubCell"/>
</dbReference>
<evidence type="ECO:0000259" key="5">
    <source>
        <dbReference type="Pfam" id="PF04824"/>
    </source>
</evidence>
<dbReference type="InterPro" id="IPR006910">
    <property type="entry name" value="Rad21_Rec8_N"/>
</dbReference>
<feature type="domain" description="Rad21/Rec8-like protein C-terminal eukaryotic" evidence="5">
    <location>
        <begin position="605"/>
        <end position="657"/>
    </location>
</feature>
<protein>
    <submittedName>
        <fullName evidence="7">Rec8 like protein-domain-containing protein</fullName>
    </submittedName>
</protein>
<keyword evidence="3" id="KW-0539">Nucleus</keyword>
<evidence type="ECO:0000256" key="2">
    <source>
        <dbReference type="ARBA" id="ARBA00009870"/>
    </source>
</evidence>
<dbReference type="GO" id="GO:1990414">
    <property type="term" value="P:replication-born double-strand break repair via sister chromatid exchange"/>
    <property type="evidence" value="ECO:0007669"/>
    <property type="project" value="TreeGrafter"/>
</dbReference>
<feature type="region of interest" description="Disordered" evidence="4">
    <location>
        <begin position="429"/>
        <end position="493"/>
    </location>
</feature>
<feature type="region of interest" description="Disordered" evidence="4">
    <location>
        <begin position="666"/>
        <end position="700"/>
    </location>
</feature>
<dbReference type="OrthoDB" id="10071381at2759"/>
<dbReference type="EMBL" id="BPQB01000040">
    <property type="protein sequence ID" value="GJE94437.1"/>
    <property type="molecule type" value="Genomic_DNA"/>
</dbReference>